<proteinExistence type="predicted"/>
<dbReference type="EMBL" id="MT143198">
    <property type="protein sequence ID" value="QJA94035.1"/>
    <property type="molecule type" value="Genomic_DNA"/>
</dbReference>
<evidence type="ECO:0000313" key="1">
    <source>
        <dbReference type="EMBL" id="QJA94035.1"/>
    </source>
</evidence>
<dbReference type="AlphaFoldDB" id="A0A6M3LMN1"/>
<accession>A0A6M3LMN1</accession>
<gene>
    <name evidence="1" type="ORF">MM415B04022_0004</name>
</gene>
<reference evidence="1" key="1">
    <citation type="submission" date="2020-03" db="EMBL/GenBank/DDBJ databases">
        <title>The deep terrestrial virosphere.</title>
        <authorList>
            <person name="Holmfeldt K."/>
            <person name="Nilsson E."/>
            <person name="Simone D."/>
            <person name="Lopez-Fernandez M."/>
            <person name="Wu X."/>
            <person name="de Brujin I."/>
            <person name="Lundin D."/>
            <person name="Andersson A."/>
            <person name="Bertilsson S."/>
            <person name="Dopson M."/>
        </authorList>
    </citation>
    <scope>NUCLEOTIDE SEQUENCE</scope>
    <source>
        <strain evidence="1">MM415B04022</strain>
    </source>
</reference>
<organism evidence="1">
    <name type="scientific">viral metagenome</name>
    <dbReference type="NCBI Taxonomy" id="1070528"/>
    <lineage>
        <taxon>unclassified sequences</taxon>
        <taxon>metagenomes</taxon>
        <taxon>organismal metagenomes</taxon>
    </lineage>
</organism>
<sequence>MAKRKEEEEVQLPPVYSGVKSLDIDQTLRENVQWALEAAGLKHRTGRDPTECPNDQAYFMFLEACERPKDFFAKFSQIESKAMDSTTFRRDCQKNTEELSAMIDEIRYLDNLPSFLR</sequence>
<protein>
    <submittedName>
        <fullName evidence="1">Uncharacterized protein</fullName>
    </submittedName>
</protein>
<name>A0A6M3LMN1_9ZZZZ</name>